<evidence type="ECO:0000256" key="2">
    <source>
        <dbReference type="SAM" id="SignalP"/>
    </source>
</evidence>
<evidence type="ECO:0000256" key="1">
    <source>
        <dbReference type="SAM" id="MobiDB-lite"/>
    </source>
</evidence>
<dbReference type="AlphaFoldDB" id="A0A939PS70"/>
<dbReference type="RefSeq" id="WP_208263489.1">
    <property type="nucleotide sequence ID" value="NZ_JAGEOJ010000034.1"/>
</dbReference>
<name>A0A939PS70_9ACTN</name>
<evidence type="ECO:0000313" key="4">
    <source>
        <dbReference type="Proteomes" id="UP000669179"/>
    </source>
</evidence>
<keyword evidence="2" id="KW-0732">Signal</keyword>
<keyword evidence="4" id="KW-1185">Reference proteome</keyword>
<comment type="caution">
    <text evidence="3">The sequence shown here is derived from an EMBL/GenBank/DDBJ whole genome shotgun (WGS) entry which is preliminary data.</text>
</comment>
<dbReference type="Proteomes" id="UP000669179">
    <property type="component" value="Unassembled WGS sequence"/>
</dbReference>
<feature type="signal peptide" evidence="2">
    <location>
        <begin position="1"/>
        <end position="20"/>
    </location>
</feature>
<dbReference type="EMBL" id="JAGEOJ010000034">
    <property type="protein sequence ID" value="MBO2455264.1"/>
    <property type="molecule type" value="Genomic_DNA"/>
</dbReference>
<reference evidence="3" key="1">
    <citation type="submission" date="2021-03" db="EMBL/GenBank/DDBJ databases">
        <authorList>
            <person name="Kanchanasin P."/>
            <person name="Saeng-In P."/>
            <person name="Phongsopitanun W."/>
            <person name="Yuki M."/>
            <person name="Kudo T."/>
            <person name="Ohkuma M."/>
            <person name="Tanasupawat S."/>
        </authorList>
    </citation>
    <scope>NUCLEOTIDE SEQUENCE</scope>
    <source>
        <strain evidence="3">GKU 128</strain>
    </source>
</reference>
<evidence type="ECO:0000313" key="3">
    <source>
        <dbReference type="EMBL" id="MBO2455264.1"/>
    </source>
</evidence>
<gene>
    <name evidence="3" type="ORF">J4573_49840</name>
</gene>
<proteinExistence type="predicted"/>
<feature type="chain" id="PRO_5039637572" evidence="2">
    <location>
        <begin position="21"/>
        <end position="149"/>
    </location>
</feature>
<accession>A0A939PS70</accession>
<sequence length="149" mass="15273">MPKKIAIVLALCGCSLGAAACNDDGKSDAKGTPPPSASTTTSGTTPSAPTATAPSTVPSAPSPTKSPKDPKVTQSKQIVLIDPDGKRYTYTLMAQMAAGMRATMGKNPPSNFCAQSYREGLKGGGKYPAGRDAFMRACQEGWTKGGPYA</sequence>
<feature type="compositionally biased region" description="Low complexity" evidence="1">
    <location>
        <begin position="37"/>
        <end position="65"/>
    </location>
</feature>
<dbReference type="PROSITE" id="PS51257">
    <property type="entry name" value="PROKAR_LIPOPROTEIN"/>
    <property type="match status" value="1"/>
</dbReference>
<protein>
    <submittedName>
        <fullName evidence="3">Uncharacterized protein</fullName>
    </submittedName>
</protein>
<feature type="region of interest" description="Disordered" evidence="1">
    <location>
        <begin position="23"/>
        <end position="79"/>
    </location>
</feature>
<organism evidence="3 4">
    <name type="scientific">Actinomadura barringtoniae</name>
    <dbReference type="NCBI Taxonomy" id="1427535"/>
    <lineage>
        <taxon>Bacteria</taxon>
        <taxon>Bacillati</taxon>
        <taxon>Actinomycetota</taxon>
        <taxon>Actinomycetes</taxon>
        <taxon>Streptosporangiales</taxon>
        <taxon>Thermomonosporaceae</taxon>
        <taxon>Actinomadura</taxon>
    </lineage>
</organism>